<dbReference type="RefSeq" id="WP_069694982.1">
    <property type="nucleotide sequence ID" value="NZ_CP101180.1"/>
</dbReference>
<dbReference type="InterPro" id="IPR013762">
    <property type="entry name" value="Integrase-like_cat_sf"/>
</dbReference>
<dbReference type="InterPro" id="IPR010998">
    <property type="entry name" value="Integrase_recombinase_N"/>
</dbReference>
<feature type="domain" description="Tyr recombinase" evidence="4">
    <location>
        <begin position="139"/>
        <end position="386"/>
    </location>
</feature>
<dbReference type="InterPro" id="IPR011010">
    <property type="entry name" value="DNA_brk_join_enz"/>
</dbReference>
<organism evidence="5 6">
    <name type="scientific">Paenarthrobacter ureafaciens</name>
    <dbReference type="NCBI Taxonomy" id="37931"/>
    <lineage>
        <taxon>Bacteria</taxon>
        <taxon>Bacillati</taxon>
        <taxon>Actinomycetota</taxon>
        <taxon>Actinomycetes</taxon>
        <taxon>Micrococcales</taxon>
        <taxon>Micrococcaceae</taxon>
        <taxon>Paenarthrobacter</taxon>
    </lineage>
</organism>
<accession>A0AAX3EDH8</accession>
<dbReference type="GO" id="GO:0003677">
    <property type="term" value="F:DNA binding"/>
    <property type="evidence" value="ECO:0007669"/>
    <property type="project" value="UniProtKB-KW"/>
</dbReference>
<dbReference type="SUPFAM" id="SSF56349">
    <property type="entry name" value="DNA breaking-rejoining enzymes"/>
    <property type="match status" value="1"/>
</dbReference>
<name>A0AAX3EDH8_PAEUR</name>
<dbReference type="PROSITE" id="PS51898">
    <property type="entry name" value="TYR_RECOMBINASE"/>
    <property type="match status" value="1"/>
</dbReference>
<dbReference type="Gene3D" id="1.10.443.10">
    <property type="entry name" value="Intergrase catalytic core"/>
    <property type="match status" value="1"/>
</dbReference>
<evidence type="ECO:0000313" key="5">
    <source>
        <dbReference type="EMBL" id="UYV95963.1"/>
    </source>
</evidence>
<evidence type="ECO:0000259" key="4">
    <source>
        <dbReference type="PROSITE" id="PS51898"/>
    </source>
</evidence>
<keyword evidence="2" id="KW-0233">DNA recombination</keyword>
<dbReference type="GO" id="GO:0006310">
    <property type="term" value="P:DNA recombination"/>
    <property type="evidence" value="ECO:0007669"/>
    <property type="project" value="UniProtKB-KW"/>
</dbReference>
<sequence>MAAQARLAALSAPTVPPEPEVDDELRELEDISRSLEGHTLSAATRRAYATAWRAFDDFCAGHGLEALPAHPETVRWYVAWMSTQLDDDGLPRFSVATIRQRLAGIGERHLRGGYLDPTAHRGVVDLVRGLAKLRATRPRRKRPLLLDDVVRIIAAMEHDTYPGGVSATRDALAVWLGFAGALRRSEAAALTLNRLELHAVDGVHVHVGASKADPENALPDVVVLPFGSSPASCPPCAVHRWIALLGLARHDDARMRRRGIMQQLFSYGLEEHVCGVVDSVALISSADLASGAPLLRATYRNRKDARIHARGVSGDALHTMLLSRMVEAGMNPAAYGFHSLRAGHVTQARRNGASTEEIMRAGRWSRAATVDVYDREFNPAARNSVMRLGL</sequence>
<dbReference type="Gene3D" id="1.10.150.130">
    <property type="match status" value="1"/>
</dbReference>
<keyword evidence="6" id="KW-1185">Reference proteome</keyword>
<keyword evidence="1" id="KW-0238">DNA-binding</keyword>
<dbReference type="InterPro" id="IPR052925">
    <property type="entry name" value="Phage_Integrase-like_Recomb"/>
</dbReference>
<dbReference type="PANTHER" id="PTHR34605">
    <property type="entry name" value="PHAGE_INTEGRASE DOMAIN-CONTAINING PROTEIN"/>
    <property type="match status" value="1"/>
</dbReference>
<protein>
    <recommendedName>
        <fullName evidence="4">Tyr recombinase domain-containing protein</fullName>
    </recommendedName>
</protein>
<feature type="compositionally biased region" description="Low complexity" evidence="3">
    <location>
        <begin position="1"/>
        <end position="12"/>
    </location>
</feature>
<dbReference type="Proteomes" id="UP001163293">
    <property type="component" value="Chromosome"/>
</dbReference>
<dbReference type="InterPro" id="IPR002104">
    <property type="entry name" value="Integrase_catalytic"/>
</dbReference>
<dbReference type="AlphaFoldDB" id="A0AAX3EDH8"/>
<evidence type="ECO:0000256" key="2">
    <source>
        <dbReference type="ARBA" id="ARBA00023172"/>
    </source>
</evidence>
<gene>
    <name evidence="5" type="ORF">NL394_12820</name>
</gene>
<evidence type="ECO:0000256" key="1">
    <source>
        <dbReference type="ARBA" id="ARBA00023125"/>
    </source>
</evidence>
<evidence type="ECO:0000313" key="6">
    <source>
        <dbReference type="Proteomes" id="UP001163293"/>
    </source>
</evidence>
<dbReference type="GO" id="GO:0015074">
    <property type="term" value="P:DNA integration"/>
    <property type="evidence" value="ECO:0007669"/>
    <property type="project" value="InterPro"/>
</dbReference>
<proteinExistence type="predicted"/>
<dbReference type="PANTHER" id="PTHR34605:SF3">
    <property type="entry name" value="P CELL-TYPE AGGLUTINATION PROTEIN MAP4-LIKE-RELATED"/>
    <property type="match status" value="1"/>
</dbReference>
<evidence type="ECO:0000256" key="3">
    <source>
        <dbReference type="SAM" id="MobiDB-lite"/>
    </source>
</evidence>
<feature type="region of interest" description="Disordered" evidence="3">
    <location>
        <begin position="1"/>
        <end position="21"/>
    </location>
</feature>
<dbReference type="SUPFAM" id="SSF47823">
    <property type="entry name" value="lambda integrase-like, N-terminal domain"/>
    <property type="match status" value="1"/>
</dbReference>
<dbReference type="EMBL" id="CP101185">
    <property type="protein sequence ID" value="UYV95963.1"/>
    <property type="molecule type" value="Genomic_DNA"/>
</dbReference>
<reference evidence="5" key="1">
    <citation type="submission" date="2022-07" db="EMBL/GenBank/DDBJ databases">
        <authorList>
            <person name="Wu T."/>
        </authorList>
    </citation>
    <scope>NUCLEOTIDE SEQUENCE</scope>
    <source>
        <strain evidence="5">SD-1</strain>
    </source>
</reference>